<reference evidence="4" key="2">
    <citation type="journal article" date="2023" name="Plants (Basel)">
        <title>Annotation of the Turnera subulata (Passifloraceae) Draft Genome Reveals the S-Locus Evolved after the Divergence of Turneroideae from Passifloroideae in a Stepwise Manner.</title>
        <authorList>
            <person name="Henning P.M."/>
            <person name="Roalson E.H."/>
            <person name="Mir W."/>
            <person name="McCubbin A.G."/>
            <person name="Shore J.S."/>
        </authorList>
    </citation>
    <scope>NUCLEOTIDE SEQUENCE</scope>
    <source>
        <strain evidence="4">F60SS</strain>
    </source>
</reference>
<gene>
    <name evidence="4" type="ORF">Tsubulata_025881</name>
</gene>
<dbReference type="PROSITE" id="PS50222">
    <property type="entry name" value="EF_HAND_2"/>
    <property type="match status" value="2"/>
</dbReference>
<reference evidence="4" key="1">
    <citation type="submission" date="2022-02" db="EMBL/GenBank/DDBJ databases">
        <authorList>
            <person name="Henning P.M."/>
            <person name="McCubbin A.G."/>
            <person name="Shore J.S."/>
        </authorList>
    </citation>
    <scope>NUCLEOTIDE SEQUENCE</scope>
    <source>
        <strain evidence="4">F60SS</strain>
        <tissue evidence="4">Leaves</tissue>
    </source>
</reference>
<dbReference type="Gene3D" id="1.10.238.10">
    <property type="entry name" value="EF-hand"/>
    <property type="match status" value="1"/>
</dbReference>
<dbReference type="AlphaFoldDB" id="A0A9Q0GF00"/>
<feature type="domain" description="EF-hand" evidence="3">
    <location>
        <begin position="146"/>
        <end position="176"/>
    </location>
</feature>
<name>A0A9Q0GF00_9ROSI</name>
<dbReference type="SUPFAM" id="SSF47473">
    <property type="entry name" value="EF-hand"/>
    <property type="match status" value="1"/>
</dbReference>
<dbReference type="InterPro" id="IPR018247">
    <property type="entry name" value="EF_Hand_1_Ca_BS"/>
</dbReference>
<comment type="caution">
    <text evidence="4">The sequence shown here is derived from an EMBL/GenBank/DDBJ whole genome shotgun (WGS) entry which is preliminary data.</text>
</comment>
<dbReference type="PANTHER" id="PTHR23050">
    <property type="entry name" value="CALCIUM BINDING PROTEIN"/>
    <property type="match status" value="1"/>
</dbReference>
<dbReference type="PROSITE" id="PS00018">
    <property type="entry name" value="EF_HAND_1"/>
    <property type="match status" value="1"/>
</dbReference>
<keyword evidence="5" id="KW-1185">Reference proteome</keyword>
<dbReference type="InterPro" id="IPR002048">
    <property type="entry name" value="EF_hand_dom"/>
</dbReference>
<dbReference type="GO" id="GO:0005509">
    <property type="term" value="F:calcium ion binding"/>
    <property type="evidence" value="ECO:0007669"/>
    <property type="project" value="InterPro"/>
</dbReference>
<dbReference type="InterPro" id="IPR011992">
    <property type="entry name" value="EF-hand-dom_pair"/>
</dbReference>
<keyword evidence="2" id="KW-0106">Calcium</keyword>
<accession>A0A9Q0GF00</accession>
<evidence type="ECO:0000256" key="2">
    <source>
        <dbReference type="ARBA" id="ARBA00022837"/>
    </source>
</evidence>
<dbReference type="InterPro" id="IPR050145">
    <property type="entry name" value="Centrin_CML-like"/>
</dbReference>
<evidence type="ECO:0000313" key="4">
    <source>
        <dbReference type="EMBL" id="KAJ4848438.1"/>
    </source>
</evidence>
<evidence type="ECO:0000256" key="1">
    <source>
        <dbReference type="ARBA" id="ARBA00022737"/>
    </source>
</evidence>
<keyword evidence="1" id="KW-0677">Repeat</keyword>
<dbReference type="EMBL" id="JAKUCV010000902">
    <property type="protein sequence ID" value="KAJ4848438.1"/>
    <property type="molecule type" value="Genomic_DNA"/>
</dbReference>
<protein>
    <recommendedName>
        <fullName evidence="3">EF-hand domain-containing protein</fullName>
    </recommendedName>
</protein>
<evidence type="ECO:0000313" key="5">
    <source>
        <dbReference type="Proteomes" id="UP001141552"/>
    </source>
</evidence>
<dbReference type="OrthoDB" id="26525at2759"/>
<feature type="domain" description="EF-hand" evidence="3">
    <location>
        <begin position="108"/>
        <end position="143"/>
    </location>
</feature>
<sequence length="176" mass="19418">MMGITGACYRLVGDIVQALGVVARSSSTCLEPTPNGKPQHASQDDDLMIRALTAVFGMESNGKIKKDKARRVVEQLGLIYSEEEAGGEKEDEVPVEEVLNGLEDGSSDRHQLLEEAFKIFDEDGNGYIEPVELKRVLQCLGLDKGWDMSQIQKMLMAADLNLDGKIDFSEFEMMMG</sequence>
<dbReference type="SMART" id="SM00054">
    <property type="entry name" value="EFh"/>
    <property type="match status" value="2"/>
</dbReference>
<organism evidence="4 5">
    <name type="scientific">Turnera subulata</name>
    <dbReference type="NCBI Taxonomy" id="218843"/>
    <lineage>
        <taxon>Eukaryota</taxon>
        <taxon>Viridiplantae</taxon>
        <taxon>Streptophyta</taxon>
        <taxon>Embryophyta</taxon>
        <taxon>Tracheophyta</taxon>
        <taxon>Spermatophyta</taxon>
        <taxon>Magnoliopsida</taxon>
        <taxon>eudicotyledons</taxon>
        <taxon>Gunneridae</taxon>
        <taxon>Pentapetalae</taxon>
        <taxon>rosids</taxon>
        <taxon>fabids</taxon>
        <taxon>Malpighiales</taxon>
        <taxon>Passifloraceae</taxon>
        <taxon>Turnera</taxon>
    </lineage>
</organism>
<dbReference type="CDD" id="cd00051">
    <property type="entry name" value="EFh"/>
    <property type="match status" value="1"/>
</dbReference>
<evidence type="ECO:0000259" key="3">
    <source>
        <dbReference type="PROSITE" id="PS50222"/>
    </source>
</evidence>
<dbReference type="Pfam" id="PF13499">
    <property type="entry name" value="EF-hand_7"/>
    <property type="match status" value="1"/>
</dbReference>
<dbReference type="Proteomes" id="UP001141552">
    <property type="component" value="Unassembled WGS sequence"/>
</dbReference>
<dbReference type="FunFam" id="1.10.238.10:FF:000003">
    <property type="entry name" value="Calmodulin A"/>
    <property type="match status" value="1"/>
</dbReference>
<proteinExistence type="predicted"/>